<name>A0A1K2HFS3_9NEIS</name>
<feature type="binding site" evidence="3">
    <location>
        <position position="69"/>
    </location>
    <ligand>
        <name>Cu cation</name>
        <dbReference type="ChEBI" id="CHEBI:23378"/>
    </ligand>
</feature>
<keyword evidence="3" id="KW-0479">Metal-binding</keyword>
<keyword evidence="4" id="KW-1015">Disulfide bond</keyword>
<dbReference type="GO" id="GO:0046872">
    <property type="term" value="F:metal ion binding"/>
    <property type="evidence" value="ECO:0007669"/>
    <property type="project" value="UniProtKB-KW"/>
</dbReference>
<evidence type="ECO:0000256" key="1">
    <source>
        <dbReference type="ARBA" id="ARBA00010996"/>
    </source>
</evidence>
<dbReference type="CDD" id="cd02968">
    <property type="entry name" value="SCO"/>
    <property type="match status" value="1"/>
</dbReference>
<feature type="chain" id="PRO_5013040925" evidence="5">
    <location>
        <begin position="23"/>
        <end position="195"/>
    </location>
</feature>
<protein>
    <submittedName>
        <fullName evidence="7">Protein SCO1/2</fullName>
    </submittedName>
</protein>
<dbReference type="FunFam" id="3.40.30.10:FF:000013">
    <property type="entry name" value="Blast:Protein SCO1 homolog, mitochondrial"/>
    <property type="match status" value="1"/>
</dbReference>
<evidence type="ECO:0000256" key="3">
    <source>
        <dbReference type="PIRSR" id="PIRSR603782-1"/>
    </source>
</evidence>
<dbReference type="EMBL" id="FPKR01000006">
    <property type="protein sequence ID" value="SFZ75636.1"/>
    <property type="molecule type" value="Genomic_DNA"/>
</dbReference>
<dbReference type="InterPro" id="IPR013766">
    <property type="entry name" value="Thioredoxin_domain"/>
</dbReference>
<sequence length="195" mass="20911">MRNLILLAILGMLSLAGCGQQAKPAFQSTDVTGAPIGGEFRLTGHDGKPRSLADFKGKVVVLFFGFTHCPDVCPTTMYELSEALKQLGDKAKDVQVLFVSVDPERDTPQLLGKYVPAFNPTFLGLTGSPAEIRAVADKYKIVYQKSAVAGSSNPANYTVDHSAGSYILDKDGQLRLFVNYGAGSKVFAHDLALLL</sequence>
<accession>A0A1K2HFS3</accession>
<evidence type="ECO:0000313" key="7">
    <source>
        <dbReference type="EMBL" id="SFZ75636.1"/>
    </source>
</evidence>
<dbReference type="STRING" id="1121279.SAMN02745887_01653"/>
<dbReference type="InterPro" id="IPR036249">
    <property type="entry name" value="Thioredoxin-like_sf"/>
</dbReference>
<reference evidence="7 8" key="1">
    <citation type="submission" date="2016-11" db="EMBL/GenBank/DDBJ databases">
        <authorList>
            <person name="Jaros S."/>
            <person name="Januszkiewicz K."/>
            <person name="Wedrychowicz H."/>
        </authorList>
    </citation>
    <scope>NUCLEOTIDE SEQUENCE [LARGE SCALE GENOMIC DNA]</scope>
    <source>
        <strain evidence="7 8">DSM 18899</strain>
    </source>
</reference>
<comment type="similarity">
    <text evidence="1">Belongs to the SCO1/2 family.</text>
</comment>
<dbReference type="Proteomes" id="UP000186513">
    <property type="component" value="Unassembled WGS sequence"/>
</dbReference>
<dbReference type="PANTHER" id="PTHR12151:SF25">
    <property type="entry name" value="LINALOOL DEHYDRATASE_ISOMERASE DOMAIN-CONTAINING PROTEIN"/>
    <property type="match status" value="1"/>
</dbReference>
<dbReference type="PROSITE" id="PS51352">
    <property type="entry name" value="THIOREDOXIN_2"/>
    <property type="match status" value="1"/>
</dbReference>
<evidence type="ECO:0000256" key="5">
    <source>
        <dbReference type="SAM" id="SignalP"/>
    </source>
</evidence>
<dbReference type="InterPro" id="IPR003782">
    <property type="entry name" value="SCO1/SenC"/>
</dbReference>
<dbReference type="SUPFAM" id="SSF52833">
    <property type="entry name" value="Thioredoxin-like"/>
    <property type="match status" value="1"/>
</dbReference>
<dbReference type="AlphaFoldDB" id="A0A1K2HFS3"/>
<evidence type="ECO:0000256" key="2">
    <source>
        <dbReference type="ARBA" id="ARBA00023008"/>
    </source>
</evidence>
<dbReference type="PROSITE" id="PS51257">
    <property type="entry name" value="PROKAR_LIPOPROTEIN"/>
    <property type="match status" value="1"/>
</dbReference>
<organism evidence="7 8">
    <name type="scientific">Chitinimonas taiwanensis DSM 18899</name>
    <dbReference type="NCBI Taxonomy" id="1121279"/>
    <lineage>
        <taxon>Bacteria</taxon>
        <taxon>Pseudomonadati</taxon>
        <taxon>Pseudomonadota</taxon>
        <taxon>Betaproteobacteria</taxon>
        <taxon>Neisseriales</taxon>
        <taxon>Chitinibacteraceae</taxon>
        <taxon>Chitinimonas</taxon>
    </lineage>
</organism>
<keyword evidence="2 3" id="KW-0186">Copper</keyword>
<dbReference type="OrthoDB" id="9790194at2"/>
<evidence type="ECO:0000259" key="6">
    <source>
        <dbReference type="PROSITE" id="PS51352"/>
    </source>
</evidence>
<keyword evidence="5" id="KW-0732">Signal</keyword>
<evidence type="ECO:0000313" key="8">
    <source>
        <dbReference type="Proteomes" id="UP000186513"/>
    </source>
</evidence>
<feature type="domain" description="Thioredoxin" evidence="6">
    <location>
        <begin position="17"/>
        <end position="195"/>
    </location>
</feature>
<keyword evidence="8" id="KW-1185">Reference proteome</keyword>
<gene>
    <name evidence="7" type="ORF">SAMN02745887_01653</name>
</gene>
<proteinExistence type="inferred from homology"/>
<dbReference type="PANTHER" id="PTHR12151">
    <property type="entry name" value="ELECTRON TRANSPORT PROTIN SCO1/SENC FAMILY MEMBER"/>
    <property type="match status" value="1"/>
</dbReference>
<dbReference type="Gene3D" id="3.40.30.10">
    <property type="entry name" value="Glutaredoxin"/>
    <property type="match status" value="1"/>
</dbReference>
<feature type="signal peptide" evidence="5">
    <location>
        <begin position="1"/>
        <end position="22"/>
    </location>
</feature>
<feature type="binding site" evidence="3">
    <location>
        <position position="73"/>
    </location>
    <ligand>
        <name>Cu cation</name>
        <dbReference type="ChEBI" id="CHEBI:23378"/>
    </ligand>
</feature>
<feature type="disulfide bond" description="Redox-active" evidence="4">
    <location>
        <begin position="69"/>
        <end position="73"/>
    </location>
</feature>
<evidence type="ECO:0000256" key="4">
    <source>
        <dbReference type="PIRSR" id="PIRSR603782-2"/>
    </source>
</evidence>
<feature type="binding site" evidence="3">
    <location>
        <position position="161"/>
    </location>
    <ligand>
        <name>Cu cation</name>
        <dbReference type="ChEBI" id="CHEBI:23378"/>
    </ligand>
</feature>
<dbReference type="RefSeq" id="WP_072428182.1">
    <property type="nucleotide sequence ID" value="NZ_FPKR01000006.1"/>
</dbReference>
<dbReference type="Pfam" id="PF02630">
    <property type="entry name" value="SCO1-SenC"/>
    <property type="match status" value="1"/>
</dbReference>